<accession>A0A0L0DG69</accession>
<dbReference type="InterPro" id="IPR000643">
    <property type="entry name" value="Iodothyronine_deiodinase"/>
</dbReference>
<organism evidence="1 2">
    <name type="scientific">Thecamonas trahens ATCC 50062</name>
    <dbReference type="NCBI Taxonomy" id="461836"/>
    <lineage>
        <taxon>Eukaryota</taxon>
        <taxon>Apusozoa</taxon>
        <taxon>Apusomonadida</taxon>
        <taxon>Apusomonadidae</taxon>
        <taxon>Thecamonas</taxon>
    </lineage>
</organism>
<name>A0A0L0DG69_THETB</name>
<sequence>MAAVTEDSATPGLPPVRFGDMTEDETAARIKMLLETEGEARPYLHDAFPASNVLVEGSPMPDLSLLRLDGSPAALGADIIIPALDSSHATGVLAAAAETPLFNVYIREAHAEDDWAIEVNTDDDVCFPQPKSTAARLAVANDFVATASLDPAAILVDPIENEAEAAFEARPERLYAIARVSGVLTVVFRTGIGPYMYSVTKLKAFLDSCRAPH</sequence>
<dbReference type="EMBL" id="GL349466">
    <property type="protein sequence ID" value="KNC51324.1"/>
    <property type="molecule type" value="Genomic_DNA"/>
</dbReference>
<protein>
    <submittedName>
        <fullName evidence="1">Iodothyronine deiodinase</fullName>
    </submittedName>
</protein>
<keyword evidence="2" id="KW-1185">Reference proteome</keyword>
<reference evidence="1 2" key="1">
    <citation type="submission" date="2010-05" db="EMBL/GenBank/DDBJ databases">
        <title>The Genome Sequence of Thecamonas trahens ATCC 50062.</title>
        <authorList>
            <consortium name="The Broad Institute Genome Sequencing Platform"/>
            <person name="Russ C."/>
            <person name="Cuomo C."/>
            <person name="Shea T."/>
            <person name="Young S.K."/>
            <person name="Zeng Q."/>
            <person name="Koehrsen M."/>
            <person name="Haas B."/>
            <person name="Borodovsky M."/>
            <person name="Guigo R."/>
            <person name="Alvarado L."/>
            <person name="Berlin A."/>
            <person name="Bochicchio J."/>
            <person name="Borenstein D."/>
            <person name="Chapman S."/>
            <person name="Chen Z."/>
            <person name="Freedman E."/>
            <person name="Gellesch M."/>
            <person name="Goldberg J."/>
            <person name="Griggs A."/>
            <person name="Gujja S."/>
            <person name="Heilman E."/>
            <person name="Heiman D."/>
            <person name="Hepburn T."/>
            <person name="Howarth C."/>
            <person name="Jen D."/>
            <person name="Larson L."/>
            <person name="Mehta T."/>
            <person name="Park D."/>
            <person name="Pearson M."/>
            <person name="Roberts A."/>
            <person name="Saif S."/>
            <person name="Shenoy N."/>
            <person name="Sisk P."/>
            <person name="Stolte C."/>
            <person name="Sykes S."/>
            <person name="Thomson T."/>
            <person name="Walk T."/>
            <person name="White J."/>
            <person name="Yandava C."/>
            <person name="Burger G."/>
            <person name="Gray M.W."/>
            <person name="Holland P.W.H."/>
            <person name="King N."/>
            <person name="Lang F.B.F."/>
            <person name="Roger A.J."/>
            <person name="Ruiz-Trillo I."/>
            <person name="Lander E."/>
            <person name="Nusbaum C."/>
        </authorList>
    </citation>
    <scope>NUCLEOTIDE SEQUENCE [LARGE SCALE GENOMIC DNA]</scope>
    <source>
        <strain evidence="1 2">ATCC 50062</strain>
    </source>
</reference>
<dbReference type="Proteomes" id="UP000054408">
    <property type="component" value="Unassembled WGS sequence"/>
</dbReference>
<evidence type="ECO:0000313" key="2">
    <source>
        <dbReference type="Proteomes" id="UP000054408"/>
    </source>
</evidence>
<proteinExistence type="predicted"/>
<dbReference type="PANTHER" id="PTHR11781">
    <property type="entry name" value="IODOTHYRONINE DEIODINASE"/>
    <property type="match status" value="1"/>
</dbReference>
<dbReference type="OrthoDB" id="428577at2759"/>
<dbReference type="RefSeq" id="XP_013756246.1">
    <property type="nucleotide sequence ID" value="XM_013900792.1"/>
</dbReference>
<dbReference type="PANTHER" id="PTHR11781:SF22">
    <property type="entry name" value="TYPE I IODOTHYRONINE DEIODINASE"/>
    <property type="match status" value="1"/>
</dbReference>
<gene>
    <name evidence="1" type="ORF">AMSG_07336</name>
</gene>
<dbReference type="GO" id="GO:0042403">
    <property type="term" value="P:thyroid hormone metabolic process"/>
    <property type="evidence" value="ECO:0007669"/>
    <property type="project" value="TreeGrafter"/>
</dbReference>
<dbReference type="AlphaFoldDB" id="A0A0L0DG69"/>
<evidence type="ECO:0000313" key="1">
    <source>
        <dbReference type="EMBL" id="KNC51324.1"/>
    </source>
</evidence>
<dbReference type="Gene3D" id="3.40.30.10">
    <property type="entry name" value="Glutaredoxin"/>
    <property type="match status" value="1"/>
</dbReference>
<dbReference type="GO" id="GO:0004800">
    <property type="term" value="F:thyroxine 5'-deiodinase activity"/>
    <property type="evidence" value="ECO:0007669"/>
    <property type="project" value="InterPro"/>
</dbReference>
<dbReference type="Pfam" id="PF00837">
    <property type="entry name" value="T4_deiodinase"/>
    <property type="match status" value="1"/>
</dbReference>
<dbReference type="GeneID" id="25566273"/>